<evidence type="ECO:0000313" key="2">
    <source>
        <dbReference type="EMBL" id="KAE9397168.1"/>
    </source>
</evidence>
<organism evidence="2 3">
    <name type="scientific">Gymnopus androsaceus JB14</name>
    <dbReference type="NCBI Taxonomy" id="1447944"/>
    <lineage>
        <taxon>Eukaryota</taxon>
        <taxon>Fungi</taxon>
        <taxon>Dikarya</taxon>
        <taxon>Basidiomycota</taxon>
        <taxon>Agaricomycotina</taxon>
        <taxon>Agaricomycetes</taxon>
        <taxon>Agaricomycetidae</taxon>
        <taxon>Agaricales</taxon>
        <taxon>Marasmiineae</taxon>
        <taxon>Omphalotaceae</taxon>
        <taxon>Gymnopus</taxon>
    </lineage>
</organism>
<evidence type="ECO:0000256" key="1">
    <source>
        <dbReference type="SAM" id="MobiDB-lite"/>
    </source>
</evidence>
<reference evidence="2" key="1">
    <citation type="journal article" date="2019" name="Environ. Microbiol.">
        <title>Fungal ecological strategies reflected in gene transcription - a case study of two litter decomposers.</title>
        <authorList>
            <person name="Barbi F."/>
            <person name="Kohler A."/>
            <person name="Barry K."/>
            <person name="Baskaran P."/>
            <person name="Daum C."/>
            <person name="Fauchery L."/>
            <person name="Ihrmark K."/>
            <person name="Kuo A."/>
            <person name="LaButti K."/>
            <person name="Lipzen A."/>
            <person name="Morin E."/>
            <person name="Grigoriev I.V."/>
            <person name="Henrissat B."/>
            <person name="Lindahl B."/>
            <person name="Martin F."/>
        </authorList>
    </citation>
    <scope>NUCLEOTIDE SEQUENCE</scope>
    <source>
        <strain evidence="2">JB14</strain>
    </source>
</reference>
<dbReference type="Proteomes" id="UP000799118">
    <property type="component" value="Unassembled WGS sequence"/>
</dbReference>
<feature type="region of interest" description="Disordered" evidence="1">
    <location>
        <begin position="156"/>
        <end position="215"/>
    </location>
</feature>
<keyword evidence="3" id="KW-1185">Reference proteome</keyword>
<gene>
    <name evidence="2" type="ORF">BT96DRAFT_941108</name>
</gene>
<accession>A0A6A4HI12</accession>
<feature type="compositionally biased region" description="Polar residues" evidence="1">
    <location>
        <begin position="156"/>
        <end position="168"/>
    </location>
</feature>
<dbReference type="AlphaFoldDB" id="A0A6A4HI12"/>
<dbReference type="OrthoDB" id="2749610at2759"/>
<evidence type="ECO:0000313" key="3">
    <source>
        <dbReference type="Proteomes" id="UP000799118"/>
    </source>
</evidence>
<dbReference type="EMBL" id="ML769501">
    <property type="protein sequence ID" value="KAE9397168.1"/>
    <property type="molecule type" value="Genomic_DNA"/>
</dbReference>
<sequence>MANYKYWMSHADHKDTFREEHEEMVEDDPPENSERVAKMCEIMEELYELQPEEVKGQMAEENESQYLARWDAFKKMMSGGGFSLEELGDLDEAAMKLCCQNLTKFIQPLLNAIRVHTGLWLMLLLGAPTQPPAKDFTLLAGCTRSNVYLHAVPLQGETSGSNATTGPSNLVEDESLIVMKDADGDASDDADNTSGGSKGKGQESGRNKVEKKRKQ</sequence>
<protein>
    <submittedName>
        <fullName evidence="2">Uncharacterized protein</fullName>
    </submittedName>
</protein>
<proteinExistence type="predicted"/>
<name>A0A6A4HI12_9AGAR</name>